<reference evidence="1" key="1">
    <citation type="submission" date="2021-02" db="EMBL/GenBank/DDBJ databases">
        <authorList>
            <person name="Dougan E. K."/>
            <person name="Rhodes N."/>
            <person name="Thang M."/>
            <person name="Chan C."/>
        </authorList>
    </citation>
    <scope>NUCLEOTIDE SEQUENCE</scope>
</reference>
<dbReference type="OrthoDB" id="442047at2759"/>
<evidence type="ECO:0000313" key="1">
    <source>
        <dbReference type="EMBL" id="CAE7253653.1"/>
    </source>
</evidence>
<comment type="caution">
    <text evidence="1">The sequence shown here is derived from an EMBL/GenBank/DDBJ whole genome shotgun (WGS) entry which is preliminary data.</text>
</comment>
<accession>A0A812M7Z0</accession>
<dbReference type="EMBL" id="CAJNDS010001263">
    <property type="protein sequence ID" value="CAE7253653.1"/>
    <property type="molecule type" value="Genomic_DNA"/>
</dbReference>
<dbReference type="AlphaFoldDB" id="A0A812M7Z0"/>
<organism evidence="1 2">
    <name type="scientific">Symbiodinium natans</name>
    <dbReference type="NCBI Taxonomy" id="878477"/>
    <lineage>
        <taxon>Eukaryota</taxon>
        <taxon>Sar</taxon>
        <taxon>Alveolata</taxon>
        <taxon>Dinophyceae</taxon>
        <taxon>Suessiales</taxon>
        <taxon>Symbiodiniaceae</taxon>
        <taxon>Symbiodinium</taxon>
    </lineage>
</organism>
<sequence>MGILATASRTQKSISLSSCESEFRAAVSGLCDMVHVSNAIEFVLGAEICRNSFIDSTSAKSLLTRQGVGRTRHLDGKLLWVQGFTKQDYLTVSGISTHRNVADIGTKALAKERVLCLLFMLGVVDCNDNYNRVGAAEFADMEQKLALKQQVRRLERRVCLPQQRDIMYQALRIAVVLSELNLASALSPNLSPINCVRPSWNVIPAVAIFCLVLCSMLLQGCEVDAMLQAYAELWFYELVELVVNNPGLG</sequence>
<name>A0A812M7Z0_9DINO</name>
<proteinExistence type="predicted"/>
<protein>
    <submittedName>
        <fullName evidence="1">Uncharacterized protein</fullName>
    </submittedName>
</protein>
<keyword evidence="2" id="KW-1185">Reference proteome</keyword>
<gene>
    <name evidence="1" type="ORF">SNAT2548_LOCUS12769</name>
</gene>
<dbReference type="Proteomes" id="UP000604046">
    <property type="component" value="Unassembled WGS sequence"/>
</dbReference>
<evidence type="ECO:0000313" key="2">
    <source>
        <dbReference type="Proteomes" id="UP000604046"/>
    </source>
</evidence>